<protein>
    <submittedName>
        <fullName evidence="7">YcjF family protein</fullName>
    </submittedName>
</protein>
<organism evidence="7 8">
    <name type="scientific">Lactococcus taiwanensis</name>
    <dbReference type="NCBI Taxonomy" id="1151742"/>
    <lineage>
        <taxon>Bacteria</taxon>
        <taxon>Bacillati</taxon>
        <taxon>Bacillota</taxon>
        <taxon>Bacilli</taxon>
        <taxon>Lactobacillales</taxon>
        <taxon>Streptococcaceae</taxon>
        <taxon>Lactococcus</taxon>
    </lineage>
</organism>
<evidence type="ECO:0000256" key="3">
    <source>
        <dbReference type="ARBA" id="ARBA00022989"/>
    </source>
</evidence>
<dbReference type="Proteomes" id="UP000663608">
    <property type="component" value="Chromosome"/>
</dbReference>
<keyword evidence="2 6" id="KW-0812">Transmembrane</keyword>
<evidence type="ECO:0000256" key="6">
    <source>
        <dbReference type="SAM" id="Phobius"/>
    </source>
</evidence>
<keyword evidence="4 6" id="KW-0472">Membrane</keyword>
<evidence type="ECO:0000256" key="2">
    <source>
        <dbReference type="ARBA" id="ARBA00022692"/>
    </source>
</evidence>
<evidence type="ECO:0000313" key="7">
    <source>
        <dbReference type="EMBL" id="QSE77100.1"/>
    </source>
</evidence>
<feature type="region of interest" description="Disordered" evidence="5">
    <location>
        <begin position="1"/>
        <end position="23"/>
    </location>
</feature>
<feature type="transmembrane region" description="Helical" evidence="6">
    <location>
        <begin position="92"/>
        <end position="116"/>
    </location>
</feature>
<dbReference type="EMBL" id="CP070872">
    <property type="protein sequence ID" value="QSE77100.1"/>
    <property type="molecule type" value="Genomic_DNA"/>
</dbReference>
<dbReference type="GO" id="GO:0016020">
    <property type="term" value="C:membrane"/>
    <property type="evidence" value="ECO:0007669"/>
    <property type="project" value="UniProtKB-SubCell"/>
</dbReference>
<evidence type="ECO:0000256" key="1">
    <source>
        <dbReference type="ARBA" id="ARBA00004141"/>
    </source>
</evidence>
<proteinExistence type="predicted"/>
<dbReference type="KEGG" id="lti:JW886_02235"/>
<evidence type="ECO:0000313" key="8">
    <source>
        <dbReference type="Proteomes" id="UP000663608"/>
    </source>
</evidence>
<reference evidence="7 8" key="1">
    <citation type="submission" date="2021-02" db="EMBL/GenBank/DDBJ databases">
        <title>Complete genome sequence of Lactococcus lactis strain K_LL004.</title>
        <authorList>
            <person name="Kim H.B."/>
        </authorList>
    </citation>
    <scope>NUCLEOTIDE SEQUENCE [LARGE SCALE GENOMIC DNA]</scope>
    <source>
        <strain evidence="7 8">K_LL004</strain>
    </source>
</reference>
<dbReference type="RefSeq" id="WP_205872198.1">
    <property type="nucleotide sequence ID" value="NZ_CP070872.1"/>
</dbReference>
<sequence>MFNKGKDKSNYSEKDANRSQEKSEGFDEFFNQVLLKMPAKSATLIRNSLGQTKVKAEAFLAKNGEKLDHLFDEYLKNVDEVTRRKCHETIHFATLAAAIVGFSPIPFSDAFLLVPIQLTMMMRLHKLFGASWSEGLAKGFTKELVVVGLGRSVVGNVIKFVPAVGTVTGGIINATVATTITETLGWVTVKMLNDGEDIFNDVLTFQGQFKGLLKKIQKSRNTK</sequence>
<keyword evidence="8" id="KW-1185">Reference proteome</keyword>
<dbReference type="AlphaFoldDB" id="A0AA45QRS3"/>
<gene>
    <name evidence="7" type="ORF">JW886_02235</name>
</gene>
<accession>A0AA45QRS3</accession>
<dbReference type="InterPro" id="IPR021147">
    <property type="entry name" value="DUF697"/>
</dbReference>
<dbReference type="Pfam" id="PF05128">
    <property type="entry name" value="DUF697"/>
    <property type="match status" value="1"/>
</dbReference>
<keyword evidence="3 6" id="KW-1133">Transmembrane helix</keyword>
<evidence type="ECO:0000256" key="5">
    <source>
        <dbReference type="SAM" id="MobiDB-lite"/>
    </source>
</evidence>
<name>A0AA45QRS3_9LACT</name>
<comment type="subcellular location">
    <subcellularLocation>
        <location evidence="1">Membrane</location>
        <topology evidence="1">Multi-pass membrane protein</topology>
    </subcellularLocation>
</comment>
<evidence type="ECO:0000256" key="4">
    <source>
        <dbReference type="ARBA" id="ARBA00023136"/>
    </source>
</evidence>